<sequence>MTSIFWTASDIWVMTKRNLLKYTRLPQLLVFSTIQPVMFVLLFAFVFGGAITTPGVSYINYLIPGIIVQAVIFGSVQTGVGLAEDLTRGMIDRFRSLPMARSAVLAGRTISDMVRNVFVVLLMTGVGYAIGFRFQGNILQSLASMGMAVLFGFAFSWISATIGLLVKEIEAAQVAGFIWVFPLVFASSIFVPVESMPDWLEAFAKHSPITVTVNTVRALALDLPVGNNLWLSLLWILGIMAVFVPLAVYRYRKSV</sequence>
<dbReference type="PROSITE" id="PS51012">
    <property type="entry name" value="ABC_TM2"/>
    <property type="match status" value="1"/>
</dbReference>
<comment type="caution">
    <text evidence="7">The sequence shown here is derived from an EMBL/GenBank/DDBJ whole genome shotgun (WGS) entry which is preliminary data.</text>
</comment>
<evidence type="ECO:0000256" key="1">
    <source>
        <dbReference type="ARBA" id="ARBA00004141"/>
    </source>
</evidence>
<organism evidence="7 8">
    <name type="scientific">Candidatus Doudnabacteria bacterium RIFCSPHIGHO2_01_FULL_46_14</name>
    <dbReference type="NCBI Taxonomy" id="1817824"/>
    <lineage>
        <taxon>Bacteria</taxon>
        <taxon>Candidatus Doudnaibacteriota</taxon>
    </lineage>
</organism>
<keyword evidence="4 5" id="KW-0472">Membrane</keyword>
<evidence type="ECO:0000259" key="6">
    <source>
        <dbReference type="PROSITE" id="PS51012"/>
    </source>
</evidence>
<dbReference type="GO" id="GO:0140359">
    <property type="term" value="F:ABC-type transporter activity"/>
    <property type="evidence" value="ECO:0007669"/>
    <property type="project" value="InterPro"/>
</dbReference>
<proteinExistence type="inferred from homology"/>
<dbReference type="InterPro" id="IPR000412">
    <property type="entry name" value="ABC_2_transport"/>
</dbReference>
<feature type="transmembrane region" description="Helical" evidence="5">
    <location>
        <begin position="58"/>
        <end position="83"/>
    </location>
</feature>
<dbReference type="InterPro" id="IPR051784">
    <property type="entry name" value="Nod_factor_ABC_transporter"/>
</dbReference>
<evidence type="ECO:0000256" key="2">
    <source>
        <dbReference type="ARBA" id="ARBA00022692"/>
    </source>
</evidence>
<feature type="transmembrane region" description="Helical" evidence="5">
    <location>
        <begin position="142"/>
        <end position="166"/>
    </location>
</feature>
<protein>
    <recommendedName>
        <fullName evidence="5">Transport permease protein</fullName>
    </recommendedName>
</protein>
<feature type="transmembrane region" description="Helical" evidence="5">
    <location>
        <begin position="173"/>
        <end position="193"/>
    </location>
</feature>
<dbReference type="STRING" id="1817824.A2751_00360"/>
<feature type="transmembrane region" description="Helical" evidence="5">
    <location>
        <begin position="28"/>
        <end position="52"/>
    </location>
</feature>
<name>A0A1F5NPN4_9BACT</name>
<dbReference type="AlphaFoldDB" id="A0A1F5NPN4"/>
<reference evidence="7 8" key="1">
    <citation type="journal article" date="2016" name="Nat. Commun.">
        <title>Thousands of microbial genomes shed light on interconnected biogeochemical processes in an aquifer system.</title>
        <authorList>
            <person name="Anantharaman K."/>
            <person name="Brown C.T."/>
            <person name="Hug L.A."/>
            <person name="Sharon I."/>
            <person name="Castelle C.J."/>
            <person name="Probst A.J."/>
            <person name="Thomas B.C."/>
            <person name="Singh A."/>
            <person name="Wilkins M.J."/>
            <person name="Karaoz U."/>
            <person name="Brodie E.L."/>
            <person name="Williams K.H."/>
            <person name="Hubbard S.S."/>
            <person name="Banfield J.F."/>
        </authorList>
    </citation>
    <scope>NUCLEOTIDE SEQUENCE [LARGE SCALE GENOMIC DNA]</scope>
</reference>
<dbReference type="PANTHER" id="PTHR43229">
    <property type="entry name" value="NODULATION PROTEIN J"/>
    <property type="match status" value="1"/>
</dbReference>
<keyword evidence="2 5" id="KW-0812">Transmembrane</keyword>
<dbReference type="Proteomes" id="UP000176864">
    <property type="component" value="Unassembled WGS sequence"/>
</dbReference>
<gene>
    <name evidence="7" type="ORF">A2751_00360</name>
</gene>
<feature type="domain" description="ABC transmembrane type-2" evidence="6">
    <location>
        <begin position="27"/>
        <end position="254"/>
    </location>
</feature>
<accession>A0A1F5NPN4</accession>
<dbReference type="PIRSF" id="PIRSF006648">
    <property type="entry name" value="DrrB"/>
    <property type="match status" value="1"/>
</dbReference>
<keyword evidence="5" id="KW-0813">Transport</keyword>
<comment type="similarity">
    <text evidence="5">Belongs to the ABC-2 integral membrane protein family.</text>
</comment>
<dbReference type="InterPro" id="IPR013525">
    <property type="entry name" value="ABC2_TM"/>
</dbReference>
<dbReference type="GO" id="GO:0043190">
    <property type="term" value="C:ATP-binding cassette (ABC) transporter complex"/>
    <property type="evidence" value="ECO:0007669"/>
    <property type="project" value="InterPro"/>
</dbReference>
<evidence type="ECO:0000256" key="4">
    <source>
        <dbReference type="ARBA" id="ARBA00023136"/>
    </source>
</evidence>
<evidence type="ECO:0000256" key="5">
    <source>
        <dbReference type="RuleBase" id="RU361157"/>
    </source>
</evidence>
<comment type="subcellular location">
    <subcellularLocation>
        <location evidence="5">Cell membrane</location>
        <topology evidence="5">Multi-pass membrane protein</topology>
    </subcellularLocation>
    <subcellularLocation>
        <location evidence="1">Membrane</location>
        <topology evidence="1">Multi-pass membrane protein</topology>
    </subcellularLocation>
</comment>
<dbReference type="PANTHER" id="PTHR43229:SF2">
    <property type="entry name" value="NODULATION PROTEIN J"/>
    <property type="match status" value="1"/>
</dbReference>
<feature type="transmembrane region" description="Helical" evidence="5">
    <location>
        <begin position="229"/>
        <end position="249"/>
    </location>
</feature>
<dbReference type="Pfam" id="PF01061">
    <property type="entry name" value="ABC2_membrane"/>
    <property type="match status" value="1"/>
</dbReference>
<evidence type="ECO:0000313" key="7">
    <source>
        <dbReference type="EMBL" id="OGE79533.1"/>
    </source>
</evidence>
<dbReference type="InterPro" id="IPR047817">
    <property type="entry name" value="ABC2_TM_bact-type"/>
</dbReference>
<feature type="transmembrane region" description="Helical" evidence="5">
    <location>
        <begin position="117"/>
        <end position="136"/>
    </location>
</feature>
<evidence type="ECO:0000256" key="3">
    <source>
        <dbReference type="ARBA" id="ARBA00022989"/>
    </source>
</evidence>
<keyword evidence="3 5" id="KW-1133">Transmembrane helix</keyword>
<dbReference type="EMBL" id="MFEK01000001">
    <property type="protein sequence ID" value="OGE79533.1"/>
    <property type="molecule type" value="Genomic_DNA"/>
</dbReference>
<evidence type="ECO:0000313" key="8">
    <source>
        <dbReference type="Proteomes" id="UP000176864"/>
    </source>
</evidence>
<keyword evidence="5" id="KW-1003">Cell membrane</keyword>